<keyword evidence="2 10" id="KW-0808">Transferase</keyword>
<dbReference type="Gene3D" id="3.50.7.10">
    <property type="entry name" value="GroEL"/>
    <property type="match status" value="1"/>
</dbReference>
<dbReference type="CDD" id="cd17300">
    <property type="entry name" value="PIPKc_PIKfyve"/>
    <property type="match status" value="1"/>
</dbReference>
<keyword evidence="4 10" id="KW-0547">Nucleotide-binding</keyword>
<evidence type="ECO:0000256" key="8">
    <source>
        <dbReference type="ARBA" id="ARBA00022840"/>
    </source>
</evidence>
<evidence type="ECO:0000256" key="6">
    <source>
        <dbReference type="ARBA" id="ARBA00022777"/>
    </source>
</evidence>
<evidence type="ECO:0000313" key="14">
    <source>
        <dbReference type="EMBL" id="KDO31576.1"/>
    </source>
</evidence>
<protein>
    <recommendedName>
        <fullName evidence="1">1-phosphatidylinositol-3-phosphate 5-kinase</fullName>
        <ecNumber evidence="1">2.7.1.150</ecNumber>
    </recommendedName>
</protein>
<dbReference type="GO" id="GO:0046854">
    <property type="term" value="P:phosphatidylinositol phosphate biosynthetic process"/>
    <property type="evidence" value="ECO:0007669"/>
    <property type="project" value="TreeGrafter"/>
</dbReference>
<dbReference type="InterPro" id="IPR017455">
    <property type="entry name" value="Znf_FYVE-rel"/>
</dbReference>
<proteinExistence type="predicted"/>
<keyword evidence="3" id="KW-0479">Metal-binding</keyword>
<dbReference type="EMBL" id="KK583197">
    <property type="protein sequence ID" value="KDO31576.1"/>
    <property type="molecule type" value="Genomic_DNA"/>
</dbReference>
<dbReference type="SUPFAM" id="SSF50156">
    <property type="entry name" value="PDZ domain-like"/>
    <property type="match status" value="1"/>
</dbReference>
<sequence length="1717" mass="190333">MLCGIIGHCFAHDPPSPTADVKRALRPGLGTSLSHFDLASDDASGLTSVSDEKVIVELRVDTRGGPMDFGVVFRRSPLGIHSTYACQVDSVNPKSSAKEAGVQPGAILTDVALRSMKTVPYDEVLQILVQRSNLQAPGSSLQLVFAQRAKTIHLDRNVDHLTQFPQPTGLALPGTNEFVMDKSEGSVSAASISATPHATDAFNGDALDDASHAVSMTRFWMSDQHVKACYACDLPFSFCRRKHHCRSCGQIFCYQCCTRLSASFKPPHDAAQYLRKQLVCHPSGRAHEATAASSLVDDATSNLEKSKVDVQLFSMFPRVQLVPMAVPAPIVANVSNESAFAVPLRRRAESEPSLSAIVRKSQASYLAVSSNHSEGQRPRSNSRDDLYTYRQPTNVVRSTRSATELMVEALMLSSVDRSLPSTSLAPPVTTTPALLHHTSSSASLLSLTPSIHLGHACQLDADVPGLLDAVAATKAAMKSDADQWLHERILQLWEASPVLTQLPYLEQSRFVDRIFEFATRAAATIDVGDSLDILHYLRIKCFPGGHVSDSFFVHGVLCHKAVARKSMRQWIDTPRLLLVASALDYQREKEKLSSLESVAGQETEYMRIAVEKIRTLRPDIVLFQGHVHRVAEELLASSGIVIVKNLKRADLERLSLVTGAALLTSYDHVDKLFGASVLGTCDRFRVWSSEVPKMHADDVSVLPSHLATTHVTTALRGAKHLAPIARKRTKKQCIVFEGGAYAKGCTIALRGAAENVLKEVRSILRNVVRTAYHVRLQTVVLATSGLVPPVEVTADFRHEWFHASSSMYLALNDHSLSLRAALKESQMRCRHCKRLSSRRTNGIATGMDNLVSRRRRSSESGRMVKKPVLISACRCPSDVHGANRDTLVLSACWSRLDDQSPSPSELMEIAFYTDADCTLGQFLHLYCFESASTPFKTAFKTQRLSFSHDLGRVLISVSPTTTKGKARGPGQELLEMFNFATRVVQSPTPLMWVATEASPSPIYTAVPPEMLHYSFGKYLEDLLYLQPLSHDARFFPHLPHARDPSLLRYFACADVIVCISVEPIHPVLHVAMRPGLYDVDDQRCSIDATDIEELVLVANSVLDVTLTKVQATLDDLVAIGEKKHLDSHAWPLERLQEIENMGQIARHWHIMYTTQVRRQPPADVFAKHALFRKAYERAARFCVELRQASNKVTFKQTEVVDDPPPMTLPMQWFDILSTQLQQEPAPSSAFGIPLPPPHAFASQHKSPPMEIHRPPIDSAAGQRDFVSRLTTDGGMAANSVSSILSTYGPDVAFPDDLNYMVDIEGSHDGSTLSSQSLNRTQVVGSNALLKKSSTSSGDQSHLFVLPKSILSWHPSLPRGMDQTVVLVNASQPTSAVAYSLCSKEYSQQLNEWFAKQDPPVLLCLDSNGGGMLRALKSDKRSNVDHLFVDENEFQAATKFSCKSYYASQFYALRQLLYKDERKYIESMCQCEHWNASGGKSGAGFMRTKDQRFICKVIPSNQLTMFLNMASSYFEYMATSIEENLPSMLGKIVGVYRITMTETTETALCLLVMENLVYGRQVDHLFDLKGKLEGRFMEHTDHQVLWDRNFVKMTKGIPLPMQESAMGLLKSAIFHDTAFLASQDVTDYSLLVGYDHDKQEIVAGIIDYIAKYDFLKRLEHHGKRLLQDEGEITVLNPKQYTKRFRTAMAKYFTAVPSRYTLATRAESAVDDDTKAAAS</sequence>
<evidence type="ECO:0000256" key="3">
    <source>
        <dbReference type="ARBA" id="ARBA00022723"/>
    </source>
</evidence>
<dbReference type="RefSeq" id="XP_012197754.1">
    <property type="nucleotide sequence ID" value="XM_012342364.1"/>
</dbReference>
<evidence type="ECO:0000256" key="2">
    <source>
        <dbReference type="ARBA" id="ARBA00022679"/>
    </source>
</evidence>
<reference evidence="14 15" key="1">
    <citation type="journal article" date="2013" name="PLoS Genet.">
        <title>Distinctive expansion of potential virulence genes in the genome of the oomycete fish pathogen Saprolegnia parasitica.</title>
        <authorList>
            <person name="Jiang R.H."/>
            <person name="de Bruijn I."/>
            <person name="Haas B.J."/>
            <person name="Belmonte R."/>
            <person name="Lobach L."/>
            <person name="Christie J."/>
            <person name="van den Ackerveken G."/>
            <person name="Bottin A."/>
            <person name="Bulone V."/>
            <person name="Diaz-Moreno S.M."/>
            <person name="Dumas B."/>
            <person name="Fan L."/>
            <person name="Gaulin E."/>
            <person name="Govers F."/>
            <person name="Grenville-Briggs L.J."/>
            <person name="Horner N.R."/>
            <person name="Levin J.Z."/>
            <person name="Mammella M."/>
            <person name="Meijer H.J."/>
            <person name="Morris P."/>
            <person name="Nusbaum C."/>
            <person name="Oome S."/>
            <person name="Phillips A.J."/>
            <person name="van Rooyen D."/>
            <person name="Rzeszutek E."/>
            <person name="Saraiva M."/>
            <person name="Secombes C.J."/>
            <person name="Seidl M.F."/>
            <person name="Snel B."/>
            <person name="Stassen J.H."/>
            <person name="Sykes S."/>
            <person name="Tripathy S."/>
            <person name="van den Berg H."/>
            <person name="Vega-Arreguin J.C."/>
            <person name="Wawra S."/>
            <person name="Young S.K."/>
            <person name="Zeng Q."/>
            <person name="Dieguez-Uribeondo J."/>
            <person name="Russ C."/>
            <person name="Tyler B.M."/>
            <person name="van West P."/>
        </authorList>
    </citation>
    <scope>NUCLEOTIDE SEQUENCE [LARGE SCALE GENOMIC DNA]</scope>
    <source>
        <strain evidence="14 15">CBS 223.65</strain>
    </source>
</reference>
<dbReference type="InterPro" id="IPR013083">
    <property type="entry name" value="Znf_RING/FYVE/PHD"/>
</dbReference>
<dbReference type="InterPro" id="IPR044769">
    <property type="entry name" value="PIKfyve_PIPKc"/>
</dbReference>
<gene>
    <name evidence="14" type="ORF">SPRG_19498</name>
</gene>
<dbReference type="OMA" id="WQSFGSM"/>
<keyword evidence="15" id="KW-1185">Reference proteome</keyword>
<dbReference type="Proteomes" id="UP000030745">
    <property type="component" value="Unassembled WGS sequence"/>
</dbReference>
<dbReference type="EC" id="2.7.1.150" evidence="1"/>
<evidence type="ECO:0000259" key="12">
    <source>
        <dbReference type="PROSITE" id="PS50178"/>
    </source>
</evidence>
<dbReference type="InterPro" id="IPR011011">
    <property type="entry name" value="Znf_FYVE_PHD"/>
</dbReference>
<dbReference type="PANTHER" id="PTHR45748">
    <property type="entry name" value="1-PHOSPHATIDYLINOSITOL 3-PHOSPHATE 5-KINASE-RELATED"/>
    <property type="match status" value="1"/>
</dbReference>
<dbReference type="PROSITE" id="PS51455">
    <property type="entry name" value="PIPK"/>
    <property type="match status" value="1"/>
</dbReference>
<organism evidence="14 15">
    <name type="scientific">Saprolegnia parasitica (strain CBS 223.65)</name>
    <dbReference type="NCBI Taxonomy" id="695850"/>
    <lineage>
        <taxon>Eukaryota</taxon>
        <taxon>Sar</taxon>
        <taxon>Stramenopiles</taxon>
        <taxon>Oomycota</taxon>
        <taxon>Saprolegniomycetes</taxon>
        <taxon>Saprolegniales</taxon>
        <taxon>Saprolegniaceae</taxon>
        <taxon>Saprolegnia</taxon>
    </lineage>
</organism>
<dbReference type="Pfam" id="PF01363">
    <property type="entry name" value="FYVE"/>
    <property type="match status" value="1"/>
</dbReference>
<dbReference type="GO" id="GO:0005524">
    <property type="term" value="F:ATP binding"/>
    <property type="evidence" value="ECO:0007669"/>
    <property type="project" value="UniProtKB-UniRule"/>
</dbReference>
<evidence type="ECO:0000256" key="10">
    <source>
        <dbReference type="PROSITE-ProRule" id="PRU00781"/>
    </source>
</evidence>
<dbReference type="Gene3D" id="3.30.40.10">
    <property type="entry name" value="Zinc/RING finger domain, C3HC4 (zinc finger)"/>
    <property type="match status" value="1"/>
</dbReference>
<evidence type="ECO:0000256" key="11">
    <source>
        <dbReference type="SAM" id="MobiDB-lite"/>
    </source>
</evidence>
<dbReference type="InterPro" id="IPR027410">
    <property type="entry name" value="TCP-1-like_intermed_sf"/>
</dbReference>
<dbReference type="InterPro" id="IPR027484">
    <property type="entry name" value="PInositol-4-P-5-kinase_N"/>
</dbReference>
<keyword evidence="5 9" id="KW-0863">Zinc-finger</keyword>
<keyword evidence="7" id="KW-0862">Zinc</keyword>
<dbReference type="KEGG" id="spar:SPRG_19498"/>
<feature type="region of interest" description="Disordered" evidence="11">
    <location>
        <begin position="367"/>
        <end position="387"/>
    </location>
</feature>
<keyword evidence="6 10" id="KW-0418">Kinase</keyword>
<keyword evidence="8 10" id="KW-0067">ATP-binding</keyword>
<evidence type="ECO:0000256" key="1">
    <source>
        <dbReference type="ARBA" id="ARBA00012009"/>
    </source>
</evidence>
<evidence type="ECO:0000256" key="9">
    <source>
        <dbReference type="PROSITE-ProRule" id="PRU00091"/>
    </source>
</evidence>
<dbReference type="InterPro" id="IPR000306">
    <property type="entry name" value="Znf_FYVE"/>
</dbReference>
<dbReference type="PROSITE" id="PS50178">
    <property type="entry name" value="ZF_FYVE"/>
    <property type="match status" value="1"/>
</dbReference>
<dbReference type="InterPro" id="IPR002423">
    <property type="entry name" value="Cpn60/GroEL/TCP-1"/>
</dbReference>
<dbReference type="PANTHER" id="PTHR45748:SF7">
    <property type="entry name" value="1-PHOSPHATIDYLINOSITOL 3-PHOSPHATE 5-KINASE-RELATED"/>
    <property type="match status" value="1"/>
</dbReference>
<evidence type="ECO:0000256" key="7">
    <source>
        <dbReference type="ARBA" id="ARBA00022833"/>
    </source>
</evidence>
<dbReference type="OrthoDB" id="158357at2759"/>
<evidence type="ECO:0000313" key="15">
    <source>
        <dbReference type="Proteomes" id="UP000030745"/>
    </source>
</evidence>
<feature type="compositionally biased region" description="Basic and acidic residues" evidence="11">
    <location>
        <begin position="374"/>
        <end position="387"/>
    </location>
</feature>
<dbReference type="GO" id="GO:0000285">
    <property type="term" value="F:1-phosphatidylinositol-3-phosphate 5-kinase activity"/>
    <property type="evidence" value="ECO:0007669"/>
    <property type="project" value="UniProtKB-EC"/>
</dbReference>
<dbReference type="SMART" id="SM00064">
    <property type="entry name" value="FYVE"/>
    <property type="match status" value="1"/>
</dbReference>
<dbReference type="SUPFAM" id="SSF56104">
    <property type="entry name" value="SAICAR synthase-like"/>
    <property type="match status" value="1"/>
</dbReference>
<dbReference type="InterPro" id="IPR027483">
    <property type="entry name" value="PInositol-4-P-4/5-kinase_C_sf"/>
</dbReference>
<dbReference type="Pfam" id="PF00118">
    <property type="entry name" value="Cpn60_TCP1"/>
    <property type="match status" value="1"/>
</dbReference>
<feature type="domain" description="FYVE-type" evidence="12">
    <location>
        <begin position="223"/>
        <end position="288"/>
    </location>
</feature>
<name>A0A067CYG8_SAPPC</name>
<dbReference type="SUPFAM" id="SSF52029">
    <property type="entry name" value="GroEL apical domain-like"/>
    <property type="match status" value="1"/>
</dbReference>
<dbReference type="GO" id="GO:0010008">
    <property type="term" value="C:endosome membrane"/>
    <property type="evidence" value="ECO:0007669"/>
    <property type="project" value="TreeGrafter"/>
</dbReference>
<dbReference type="InterPro" id="IPR002498">
    <property type="entry name" value="PInositol-4-P-4/5-kinase_core"/>
</dbReference>
<dbReference type="SUPFAM" id="SSF57903">
    <property type="entry name" value="FYVE/PHD zinc finger"/>
    <property type="match status" value="1"/>
</dbReference>
<dbReference type="Gene3D" id="3.30.800.10">
    <property type="entry name" value="Phosphatidylinositol Phosphate Kinase II Beta"/>
    <property type="match status" value="1"/>
</dbReference>
<dbReference type="GeneID" id="24140851"/>
<evidence type="ECO:0000259" key="13">
    <source>
        <dbReference type="PROSITE" id="PS51455"/>
    </source>
</evidence>
<dbReference type="VEuPathDB" id="FungiDB:SPRG_19498"/>
<accession>A0A067CYG8</accession>
<dbReference type="InterPro" id="IPR036034">
    <property type="entry name" value="PDZ_sf"/>
</dbReference>
<evidence type="ECO:0000256" key="5">
    <source>
        <dbReference type="ARBA" id="ARBA00022771"/>
    </source>
</evidence>
<evidence type="ECO:0000256" key="4">
    <source>
        <dbReference type="ARBA" id="ARBA00022741"/>
    </source>
</evidence>
<dbReference type="Pfam" id="PF01504">
    <property type="entry name" value="PIP5K"/>
    <property type="match status" value="2"/>
</dbReference>
<dbReference type="GO" id="GO:0008270">
    <property type="term" value="F:zinc ion binding"/>
    <property type="evidence" value="ECO:0007669"/>
    <property type="project" value="UniProtKB-KW"/>
</dbReference>
<dbReference type="Gene3D" id="3.30.810.10">
    <property type="entry name" value="2-Layer Sandwich"/>
    <property type="match status" value="1"/>
</dbReference>
<dbReference type="SMART" id="SM00330">
    <property type="entry name" value="PIPKc"/>
    <property type="match status" value="1"/>
</dbReference>
<dbReference type="SUPFAM" id="SSF54849">
    <property type="entry name" value="GroEL-intermediate domain like"/>
    <property type="match status" value="1"/>
</dbReference>
<feature type="domain" description="PIPK" evidence="13">
    <location>
        <begin position="1373"/>
        <end position="1691"/>
    </location>
</feature>
<dbReference type="InterPro" id="IPR027409">
    <property type="entry name" value="GroEL-like_apical_dom_sf"/>
</dbReference>
<dbReference type="STRING" id="695850.A0A067CYG8"/>